<proteinExistence type="predicted"/>
<sequence>MITTTSTVFSETVSNRSIVSRNAYKYDINTKLRTRFLIHLMITFFFLVN</sequence>
<accession>A0A183HC70</accession>
<protein>
    <submittedName>
        <fullName evidence="1 3">Uncharacterized protein</fullName>
    </submittedName>
</protein>
<gene>
    <name evidence="1" type="ORF">OFLC_LOCUS5083</name>
</gene>
<keyword evidence="2" id="KW-1185">Reference proteome</keyword>
<dbReference type="WBParaSite" id="OFLC_0000508101-mRNA-1">
    <property type="protein sequence ID" value="OFLC_0000508101-mRNA-1"/>
    <property type="gene ID" value="OFLC_0000508101"/>
</dbReference>
<reference evidence="1 2" key="2">
    <citation type="submission" date="2018-11" db="EMBL/GenBank/DDBJ databases">
        <authorList>
            <consortium name="Pathogen Informatics"/>
        </authorList>
    </citation>
    <scope>NUCLEOTIDE SEQUENCE [LARGE SCALE GENOMIC DNA]</scope>
</reference>
<evidence type="ECO:0000313" key="1">
    <source>
        <dbReference type="EMBL" id="VDO41989.1"/>
    </source>
</evidence>
<evidence type="ECO:0000313" key="3">
    <source>
        <dbReference type="WBParaSite" id="OFLC_0000508101-mRNA-1"/>
    </source>
</evidence>
<dbReference type="AlphaFoldDB" id="A0A183HC70"/>
<reference evidence="3" key="1">
    <citation type="submission" date="2016-06" db="UniProtKB">
        <authorList>
            <consortium name="WormBaseParasite"/>
        </authorList>
    </citation>
    <scope>IDENTIFICATION</scope>
</reference>
<dbReference type="EMBL" id="UZAJ01004186">
    <property type="protein sequence ID" value="VDO41989.1"/>
    <property type="molecule type" value="Genomic_DNA"/>
</dbReference>
<dbReference type="Proteomes" id="UP000267606">
    <property type="component" value="Unassembled WGS sequence"/>
</dbReference>
<evidence type="ECO:0000313" key="2">
    <source>
        <dbReference type="Proteomes" id="UP000267606"/>
    </source>
</evidence>
<organism evidence="3">
    <name type="scientific">Onchocerca flexuosa</name>
    <dbReference type="NCBI Taxonomy" id="387005"/>
    <lineage>
        <taxon>Eukaryota</taxon>
        <taxon>Metazoa</taxon>
        <taxon>Ecdysozoa</taxon>
        <taxon>Nematoda</taxon>
        <taxon>Chromadorea</taxon>
        <taxon>Rhabditida</taxon>
        <taxon>Spirurina</taxon>
        <taxon>Spiruromorpha</taxon>
        <taxon>Filarioidea</taxon>
        <taxon>Onchocercidae</taxon>
        <taxon>Onchocerca</taxon>
    </lineage>
</organism>
<name>A0A183HC70_9BILA</name>